<dbReference type="STRING" id="1298851.TST_1528"/>
<dbReference type="NCBIfam" id="TIGR01467">
    <property type="entry name" value="cobI_cbiL"/>
    <property type="match status" value="1"/>
</dbReference>
<gene>
    <name evidence="9" type="primary">cobI-</name>
    <name evidence="9" type="ORF">TST_1528</name>
</gene>
<name>A0A0S3QVE9_THET7</name>
<dbReference type="InterPro" id="IPR014776">
    <property type="entry name" value="4pyrrole_Mease_sub2"/>
</dbReference>
<dbReference type="PIRSF" id="PIRSF036427">
    <property type="entry name" value="Precrrn-2_mtase"/>
    <property type="match status" value="1"/>
</dbReference>
<dbReference type="InterPro" id="IPR000878">
    <property type="entry name" value="4pyrrol_Mease"/>
</dbReference>
<dbReference type="EC" id="2.1.1.130" evidence="9"/>
<dbReference type="Pfam" id="PF00590">
    <property type="entry name" value="TP_methylase"/>
    <property type="match status" value="1"/>
</dbReference>
<dbReference type="GO" id="GO:0030788">
    <property type="term" value="F:precorrin-2 C20-methyltransferase activity"/>
    <property type="evidence" value="ECO:0007669"/>
    <property type="project" value="UniProtKB-EC"/>
</dbReference>
<dbReference type="InterPro" id="IPR006364">
    <property type="entry name" value="CobI/CbiL/CobIJ_dom"/>
</dbReference>
<evidence type="ECO:0000256" key="6">
    <source>
        <dbReference type="ARBA" id="ARBA00022691"/>
    </source>
</evidence>
<dbReference type="KEGG" id="ttk:TST_1528"/>
<evidence type="ECO:0000313" key="9">
    <source>
        <dbReference type="EMBL" id="BAT72314.1"/>
    </source>
</evidence>
<keyword evidence="3" id="KW-0169">Cobalamin biosynthesis</keyword>
<dbReference type="PANTHER" id="PTHR43467">
    <property type="entry name" value="COBALT-PRECORRIN-2 C(20)-METHYLTRANSFERASE"/>
    <property type="match status" value="1"/>
</dbReference>
<comment type="similarity">
    <text evidence="2 7">Belongs to the precorrin methyltransferase family.</text>
</comment>
<keyword evidence="10" id="KW-1185">Reference proteome</keyword>
<dbReference type="InterPro" id="IPR035996">
    <property type="entry name" value="4pyrrol_Methylase_sf"/>
</dbReference>
<dbReference type="Proteomes" id="UP000063234">
    <property type="component" value="Chromosome"/>
</dbReference>
<evidence type="ECO:0000256" key="4">
    <source>
        <dbReference type="ARBA" id="ARBA00022603"/>
    </source>
</evidence>
<keyword evidence="6" id="KW-0949">S-adenosyl-L-methionine</keyword>
<dbReference type="SUPFAM" id="SSF53790">
    <property type="entry name" value="Tetrapyrrole methylase"/>
    <property type="match status" value="1"/>
</dbReference>
<evidence type="ECO:0000259" key="8">
    <source>
        <dbReference type="Pfam" id="PF00590"/>
    </source>
</evidence>
<dbReference type="GO" id="GO:0043781">
    <property type="term" value="F:cobalt-factor II C20-methyltransferase activity"/>
    <property type="evidence" value="ECO:0007669"/>
    <property type="project" value="UniProtKB-EC"/>
</dbReference>
<dbReference type="RefSeq" id="WP_068550375.1">
    <property type="nucleotide sequence ID" value="NZ_AP013035.1"/>
</dbReference>
<dbReference type="CDD" id="cd11645">
    <property type="entry name" value="Precorrin_2_C20_MT"/>
    <property type="match status" value="1"/>
</dbReference>
<dbReference type="OrthoDB" id="9804789at2"/>
<feature type="domain" description="Tetrapyrrole methylase" evidence="8">
    <location>
        <begin position="3"/>
        <end position="206"/>
    </location>
</feature>
<evidence type="ECO:0000256" key="5">
    <source>
        <dbReference type="ARBA" id="ARBA00022679"/>
    </source>
</evidence>
<dbReference type="AlphaFoldDB" id="A0A0S3QVE9"/>
<evidence type="ECO:0000256" key="3">
    <source>
        <dbReference type="ARBA" id="ARBA00022573"/>
    </source>
</evidence>
<evidence type="ECO:0000256" key="7">
    <source>
        <dbReference type="PIRNR" id="PIRNR036427"/>
    </source>
</evidence>
<dbReference type="InterPro" id="IPR014777">
    <property type="entry name" value="4pyrrole_Mease_sub1"/>
</dbReference>
<dbReference type="Gene3D" id="3.30.950.10">
    <property type="entry name" value="Methyltransferase, Cobalt-precorrin-4 Transmethylase, Domain 2"/>
    <property type="match status" value="1"/>
</dbReference>
<dbReference type="GO" id="GO:0009236">
    <property type="term" value="P:cobalamin biosynthetic process"/>
    <property type="evidence" value="ECO:0007669"/>
    <property type="project" value="UniProtKB-UniRule"/>
</dbReference>
<evidence type="ECO:0000313" key="10">
    <source>
        <dbReference type="Proteomes" id="UP000063234"/>
    </source>
</evidence>
<dbReference type="UniPathway" id="UPA00148"/>
<comment type="pathway">
    <text evidence="1">Cofactor biosynthesis; adenosylcobalamin biosynthesis.</text>
</comment>
<protein>
    <submittedName>
        <fullName evidence="9">Precorrin-2/cobalt-factor-2 C20-methyltransferase</fullName>
        <ecNumber evidence="9">2.1.1.130</ecNumber>
        <ecNumber evidence="9">2.1.1.151</ecNumber>
    </submittedName>
</protein>
<dbReference type="GO" id="GO:0032259">
    <property type="term" value="P:methylation"/>
    <property type="evidence" value="ECO:0007669"/>
    <property type="project" value="UniProtKB-KW"/>
</dbReference>
<dbReference type="PANTHER" id="PTHR43467:SF2">
    <property type="entry name" value="COBALT-PRECORRIN-2 C(20)-METHYLTRANSFERASE"/>
    <property type="match status" value="1"/>
</dbReference>
<accession>A0A0S3QVE9</accession>
<dbReference type="EMBL" id="AP013035">
    <property type="protein sequence ID" value="BAT72314.1"/>
    <property type="molecule type" value="Genomic_DNA"/>
</dbReference>
<dbReference type="InterPro" id="IPR012382">
    <property type="entry name" value="CobI/CbiL"/>
</dbReference>
<evidence type="ECO:0000256" key="1">
    <source>
        <dbReference type="ARBA" id="ARBA00004953"/>
    </source>
</evidence>
<organism evidence="9 10">
    <name type="scientific">Thermosulfidibacter takaii (strain DSM 17441 / JCM 13301 / NBRC 103674 / ABI70S6)</name>
    <dbReference type="NCBI Taxonomy" id="1298851"/>
    <lineage>
        <taxon>Bacteria</taxon>
        <taxon>Pseudomonadati</taxon>
        <taxon>Thermosulfidibacterota</taxon>
        <taxon>Thermosulfidibacteria</taxon>
        <taxon>Thermosulfidibacterales</taxon>
        <taxon>Thermosulfidibacteraceae</taxon>
    </lineage>
</organism>
<reference evidence="10" key="1">
    <citation type="journal article" date="2018" name="Science">
        <title>A primordial and reversible TCA cycle in a facultatively chemolithoautotrophic thermophile.</title>
        <authorList>
            <person name="Nunoura T."/>
            <person name="Chikaraishi Y."/>
            <person name="Izaki R."/>
            <person name="Suwa T."/>
            <person name="Sato T."/>
            <person name="Harada T."/>
            <person name="Mori K."/>
            <person name="Kato Y."/>
            <person name="Miyazaki M."/>
            <person name="Shimamura S."/>
            <person name="Yanagawa K."/>
            <person name="Shuto A."/>
            <person name="Ohkouchi N."/>
            <person name="Fujita N."/>
            <person name="Takaki Y."/>
            <person name="Atomi H."/>
            <person name="Takai K."/>
        </authorList>
    </citation>
    <scope>NUCLEOTIDE SEQUENCE [LARGE SCALE GENOMIC DNA]</scope>
    <source>
        <strain evidence="10">DSM 17441 / JCM 13301 / NBRC 103674 / ABI70S6</strain>
    </source>
</reference>
<keyword evidence="4 9" id="KW-0489">Methyltransferase</keyword>
<proteinExistence type="inferred from homology"/>
<dbReference type="EC" id="2.1.1.151" evidence="9"/>
<sequence length="220" mass="24830">MKKLYVIGVGPGAKDLVTLRALDCLKRAEIIFYPVKKLGDKSIALETVDEFIEDTVKRVPIFFPMTKEKSLLEKAWREGAQLILDSTFNEAAFVTIGDPAFYCTYFYLHPYLENYLDIEIVPGVFSISACCASLKAPLVLGDESFAVVSGSSQEPLYGTDAVVLMKIPKERAKREALMKNLVKTGYRRMWYLSRCQTDGERIVEGLPEDVEYMSMVIAKR</sequence>
<keyword evidence="5 9" id="KW-0808">Transferase</keyword>
<evidence type="ECO:0000256" key="2">
    <source>
        <dbReference type="ARBA" id="ARBA00005879"/>
    </source>
</evidence>
<dbReference type="Gene3D" id="3.40.1010.10">
    <property type="entry name" value="Cobalt-precorrin-4 Transmethylase, Domain 1"/>
    <property type="match status" value="1"/>
</dbReference>